<keyword evidence="4" id="KW-1185">Reference proteome</keyword>
<dbReference type="PROSITE" id="PS50206">
    <property type="entry name" value="RHODANESE_3"/>
    <property type="match status" value="2"/>
</dbReference>
<accession>A0A2S4JR53</accession>
<dbReference type="PANTHER" id="PTHR43031">
    <property type="entry name" value="FAD-DEPENDENT OXIDOREDUCTASE"/>
    <property type="match status" value="1"/>
</dbReference>
<sequence>MKRNLVVLMLLAGALLLTSCGKAEETASATPAAEAPAAVSVQDFVAGYLAALPENRTYIVSMDDFVEKVRSGEDMYIVDIRRADDYAKSHARGAVNVPWGTSAMWESIPYLPQDRTVYVHCYSGQTAGQAIVMMRLAGIQAVSVNSGWNLGISRVEGYEDILESEGTPLGTTRHDVPAQVMEMIQNHYQKMAQQAGTPFANFFISEENAKAVLDAQDASVQFVSIRRPDDYAAGHIETAINVPYNPSMAEMIPMLPADKTLVVYCYSGQQSNQAVGLLRLLGYDAVSLIYGMGTPRTAPRGWANNGFPVVAAN</sequence>
<dbReference type="CDD" id="cd00158">
    <property type="entry name" value="RHOD"/>
    <property type="match status" value="2"/>
</dbReference>
<keyword evidence="1" id="KW-0732">Signal</keyword>
<dbReference type="OrthoDB" id="9800872at2"/>
<dbReference type="PANTHER" id="PTHR43031:SF16">
    <property type="entry name" value="OXIDOREDUCTASE"/>
    <property type="match status" value="1"/>
</dbReference>
<organism evidence="3 4">
    <name type="scientific">Alkalispirochaeta sphaeroplastigenens</name>
    <dbReference type="NCBI Taxonomy" id="1187066"/>
    <lineage>
        <taxon>Bacteria</taxon>
        <taxon>Pseudomonadati</taxon>
        <taxon>Spirochaetota</taxon>
        <taxon>Spirochaetia</taxon>
        <taxon>Spirochaetales</taxon>
        <taxon>Spirochaetaceae</taxon>
        <taxon>Alkalispirochaeta</taxon>
    </lineage>
</organism>
<gene>
    <name evidence="3" type="ORF">AU468_07120</name>
</gene>
<protein>
    <recommendedName>
        <fullName evidence="2">Rhodanese domain-containing protein</fullName>
    </recommendedName>
</protein>
<feature type="signal peptide" evidence="1">
    <location>
        <begin position="1"/>
        <end position="23"/>
    </location>
</feature>
<evidence type="ECO:0000259" key="2">
    <source>
        <dbReference type="PROSITE" id="PS50206"/>
    </source>
</evidence>
<feature type="chain" id="PRO_5015461139" description="Rhodanese domain-containing protein" evidence="1">
    <location>
        <begin position="24"/>
        <end position="313"/>
    </location>
</feature>
<proteinExistence type="predicted"/>
<dbReference type="Gene3D" id="3.40.250.10">
    <property type="entry name" value="Rhodanese-like domain"/>
    <property type="match status" value="2"/>
</dbReference>
<dbReference type="AlphaFoldDB" id="A0A2S4JR53"/>
<evidence type="ECO:0000313" key="4">
    <source>
        <dbReference type="Proteomes" id="UP000237350"/>
    </source>
</evidence>
<comment type="caution">
    <text evidence="3">The sequence shown here is derived from an EMBL/GenBank/DDBJ whole genome shotgun (WGS) entry which is preliminary data.</text>
</comment>
<dbReference type="InterPro" id="IPR001763">
    <property type="entry name" value="Rhodanese-like_dom"/>
</dbReference>
<name>A0A2S4JR53_9SPIO</name>
<dbReference type="Pfam" id="PF00581">
    <property type="entry name" value="Rhodanese"/>
    <property type="match status" value="2"/>
</dbReference>
<dbReference type="InterPro" id="IPR050229">
    <property type="entry name" value="GlpE_sulfurtransferase"/>
</dbReference>
<evidence type="ECO:0000256" key="1">
    <source>
        <dbReference type="SAM" id="SignalP"/>
    </source>
</evidence>
<dbReference type="RefSeq" id="WP_103680114.1">
    <property type="nucleotide sequence ID" value="NZ_LPWH01000063.1"/>
</dbReference>
<dbReference type="Proteomes" id="UP000237350">
    <property type="component" value="Unassembled WGS sequence"/>
</dbReference>
<dbReference type="SMART" id="SM00450">
    <property type="entry name" value="RHOD"/>
    <property type="match status" value="2"/>
</dbReference>
<evidence type="ECO:0000313" key="3">
    <source>
        <dbReference type="EMBL" id="POR02018.1"/>
    </source>
</evidence>
<feature type="domain" description="Rhodanese" evidence="2">
    <location>
        <begin position="216"/>
        <end position="311"/>
    </location>
</feature>
<dbReference type="EMBL" id="LPWH01000063">
    <property type="protein sequence ID" value="POR02018.1"/>
    <property type="molecule type" value="Genomic_DNA"/>
</dbReference>
<dbReference type="PROSITE" id="PS51257">
    <property type="entry name" value="PROKAR_LIPOPROTEIN"/>
    <property type="match status" value="1"/>
</dbReference>
<dbReference type="SUPFAM" id="SSF52821">
    <property type="entry name" value="Rhodanese/Cell cycle control phosphatase"/>
    <property type="match status" value="2"/>
</dbReference>
<feature type="domain" description="Rhodanese" evidence="2">
    <location>
        <begin position="71"/>
        <end position="160"/>
    </location>
</feature>
<dbReference type="InterPro" id="IPR036873">
    <property type="entry name" value="Rhodanese-like_dom_sf"/>
</dbReference>
<reference evidence="4" key="1">
    <citation type="submission" date="2015-12" db="EMBL/GenBank/DDBJ databases">
        <authorList>
            <person name="Lodha T.D."/>
            <person name="Chintalapati S."/>
            <person name="Chintalapati V.R."/>
            <person name="Sravanthi T."/>
        </authorList>
    </citation>
    <scope>NUCLEOTIDE SEQUENCE [LARGE SCALE GENOMIC DNA]</scope>
    <source>
        <strain evidence="4">JC133</strain>
    </source>
</reference>